<dbReference type="PANTHER" id="PTHR31876">
    <property type="entry name" value="COV-LIKE PROTEIN 1"/>
    <property type="match status" value="1"/>
</dbReference>
<accession>A0ABT9YBQ2</accession>
<keyword evidence="1" id="KW-0812">Transmembrane</keyword>
<name>A0ABT9YBQ2_9FIRM</name>
<dbReference type="PANTHER" id="PTHR31876:SF26">
    <property type="entry name" value="PROTEIN LIKE COV 2"/>
    <property type="match status" value="1"/>
</dbReference>
<dbReference type="Pfam" id="PF04367">
    <property type="entry name" value="DUF502"/>
    <property type="match status" value="1"/>
</dbReference>
<dbReference type="EMBL" id="JAUSUE010000030">
    <property type="protein sequence ID" value="MDQ0205134.1"/>
    <property type="molecule type" value="Genomic_DNA"/>
</dbReference>
<evidence type="ECO:0000313" key="2">
    <source>
        <dbReference type="EMBL" id="MDQ0205134.1"/>
    </source>
</evidence>
<gene>
    <name evidence="2" type="ORF">J2S01_002874</name>
</gene>
<organism evidence="2 3">
    <name type="scientific">Pectinatus haikarae</name>
    <dbReference type="NCBI Taxonomy" id="349096"/>
    <lineage>
        <taxon>Bacteria</taxon>
        <taxon>Bacillati</taxon>
        <taxon>Bacillota</taxon>
        <taxon>Negativicutes</taxon>
        <taxon>Selenomonadales</taxon>
        <taxon>Selenomonadaceae</taxon>
        <taxon>Pectinatus</taxon>
    </lineage>
</organism>
<sequence>MKRLMNKLSKCFINGIMIIIPIFITYLVISTVWLMIDGLIGHYIPIKFPGMGIIIVLIIITLVGGLSSNWISKRFISWGEEFIGRIPVVKFIYGSVKRLSDTIFKSGNMFENAVLVPYPHPGVRCLGFVMTPVSAVMADYLGGEEYVSVFIPWSLNMTSGFNVFVPKKDVIYIDIQGEDALQYIITAGAVMPGNTEGLNGGK</sequence>
<feature type="transmembrane region" description="Helical" evidence="1">
    <location>
        <begin position="12"/>
        <end position="36"/>
    </location>
</feature>
<dbReference type="InterPro" id="IPR007462">
    <property type="entry name" value="COV1-like"/>
</dbReference>
<keyword evidence="1" id="KW-0472">Membrane</keyword>
<feature type="transmembrane region" description="Helical" evidence="1">
    <location>
        <begin position="48"/>
        <end position="66"/>
    </location>
</feature>
<reference evidence="2 3" key="1">
    <citation type="submission" date="2023-07" db="EMBL/GenBank/DDBJ databases">
        <title>Genomic Encyclopedia of Type Strains, Phase IV (KMG-IV): sequencing the most valuable type-strain genomes for metagenomic binning, comparative biology and taxonomic classification.</title>
        <authorList>
            <person name="Goeker M."/>
        </authorList>
    </citation>
    <scope>NUCLEOTIDE SEQUENCE [LARGE SCALE GENOMIC DNA]</scope>
    <source>
        <strain evidence="2 3">DSM 16980</strain>
    </source>
</reference>
<dbReference type="RefSeq" id="WP_307225358.1">
    <property type="nucleotide sequence ID" value="NZ_CP116940.1"/>
</dbReference>
<protein>
    <submittedName>
        <fullName evidence="2">Membrane protein</fullName>
    </submittedName>
</protein>
<dbReference type="Proteomes" id="UP001239167">
    <property type="component" value="Unassembled WGS sequence"/>
</dbReference>
<keyword evidence="3" id="KW-1185">Reference proteome</keyword>
<evidence type="ECO:0000313" key="3">
    <source>
        <dbReference type="Proteomes" id="UP001239167"/>
    </source>
</evidence>
<evidence type="ECO:0000256" key="1">
    <source>
        <dbReference type="SAM" id="Phobius"/>
    </source>
</evidence>
<keyword evidence="1" id="KW-1133">Transmembrane helix</keyword>
<proteinExistence type="predicted"/>
<comment type="caution">
    <text evidence="2">The sequence shown here is derived from an EMBL/GenBank/DDBJ whole genome shotgun (WGS) entry which is preliminary data.</text>
</comment>